<gene>
    <name evidence="2" type="ORF">PoB_000949800</name>
</gene>
<protein>
    <submittedName>
        <fullName evidence="2">Uncharacterized protein</fullName>
    </submittedName>
</protein>
<feature type="compositionally biased region" description="Basic and acidic residues" evidence="1">
    <location>
        <begin position="64"/>
        <end position="86"/>
    </location>
</feature>
<feature type="region of interest" description="Disordered" evidence="1">
    <location>
        <begin position="58"/>
        <end position="86"/>
    </location>
</feature>
<proteinExistence type="predicted"/>
<dbReference type="Proteomes" id="UP000735302">
    <property type="component" value="Unassembled WGS sequence"/>
</dbReference>
<reference evidence="2 3" key="1">
    <citation type="journal article" date="2021" name="Elife">
        <title>Chloroplast acquisition without the gene transfer in kleptoplastic sea slugs, Plakobranchus ocellatus.</title>
        <authorList>
            <person name="Maeda T."/>
            <person name="Takahashi S."/>
            <person name="Yoshida T."/>
            <person name="Shimamura S."/>
            <person name="Takaki Y."/>
            <person name="Nagai Y."/>
            <person name="Toyoda A."/>
            <person name="Suzuki Y."/>
            <person name="Arimoto A."/>
            <person name="Ishii H."/>
            <person name="Satoh N."/>
            <person name="Nishiyama T."/>
            <person name="Hasebe M."/>
            <person name="Maruyama T."/>
            <person name="Minagawa J."/>
            <person name="Obokata J."/>
            <person name="Shigenobu S."/>
        </authorList>
    </citation>
    <scope>NUCLEOTIDE SEQUENCE [LARGE SCALE GENOMIC DNA]</scope>
</reference>
<sequence>MPLRIMIEEDLFLESSALAVIAEIVVSSQDLTADRKICKGVYTSMGPVTSQSIAAASEVGDAGGKGDPRLPWRSRSFGDKDLQHLV</sequence>
<evidence type="ECO:0000313" key="3">
    <source>
        <dbReference type="Proteomes" id="UP000735302"/>
    </source>
</evidence>
<dbReference type="EMBL" id="BLXT01001064">
    <property type="protein sequence ID" value="GFN82992.1"/>
    <property type="molecule type" value="Genomic_DNA"/>
</dbReference>
<accession>A0AAV3YKV6</accession>
<keyword evidence="3" id="KW-1185">Reference proteome</keyword>
<name>A0AAV3YKV6_9GAST</name>
<dbReference type="AlphaFoldDB" id="A0AAV3YKV6"/>
<comment type="caution">
    <text evidence="2">The sequence shown here is derived from an EMBL/GenBank/DDBJ whole genome shotgun (WGS) entry which is preliminary data.</text>
</comment>
<organism evidence="2 3">
    <name type="scientific">Plakobranchus ocellatus</name>
    <dbReference type="NCBI Taxonomy" id="259542"/>
    <lineage>
        <taxon>Eukaryota</taxon>
        <taxon>Metazoa</taxon>
        <taxon>Spiralia</taxon>
        <taxon>Lophotrochozoa</taxon>
        <taxon>Mollusca</taxon>
        <taxon>Gastropoda</taxon>
        <taxon>Heterobranchia</taxon>
        <taxon>Euthyneura</taxon>
        <taxon>Panpulmonata</taxon>
        <taxon>Sacoglossa</taxon>
        <taxon>Placobranchoidea</taxon>
        <taxon>Plakobranchidae</taxon>
        <taxon>Plakobranchus</taxon>
    </lineage>
</organism>
<evidence type="ECO:0000256" key="1">
    <source>
        <dbReference type="SAM" id="MobiDB-lite"/>
    </source>
</evidence>
<evidence type="ECO:0000313" key="2">
    <source>
        <dbReference type="EMBL" id="GFN82992.1"/>
    </source>
</evidence>